<feature type="domain" description="Glycosyltransferase 2-like" evidence="1">
    <location>
        <begin position="49"/>
        <end position="191"/>
    </location>
</feature>
<dbReference type="Proteomes" id="UP000323439">
    <property type="component" value="Unassembled WGS sequence"/>
</dbReference>
<dbReference type="Gene3D" id="3.90.550.10">
    <property type="entry name" value="Spore Coat Polysaccharide Biosynthesis Protein SpsA, Chain A"/>
    <property type="match status" value="1"/>
</dbReference>
<dbReference type="PANTHER" id="PTHR22916">
    <property type="entry name" value="GLYCOSYLTRANSFERASE"/>
    <property type="match status" value="1"/>
</dbReference>
<organism evidence="3 4">
    <name type="scientific">Methanobrevibacter millerae</name>
    <dbReference type="NCBI Taxonomy" id="230361"/>
    <lineage>
        <taxon>Archaea</taxon>
        <taxon>Methanobacteriati</taxon>
        <taxon>Methanobacteriota</taxon>
        <taxon>Methanomada group</taxon>
        <taxon>Methanobacteria</taxon>
        <taxon>Methanobacteriales</taxon>
        <taxon>Methanobacteriaceae</taxon>
        <taxon>Methanobrevibacter</taxon>
    </lineage>
</organism>
<dbReference type="CDD" id="cd00761">
    <property type="entry name" value="Glyco_tranf_GTA_type"/>
    <property type="match status" value="1"/>
</dbReference>
<dbReference type="Pfam" id="PF00535">
    <property type="entry name" value="Glycos_transf_2"/>
    <property type="match status" value="1"/>
</dbReference>
<dbReference type="AlphaFoldDB" id="A0A1G5V9Q7"/>
<feature type="domain" description="Polysaccharide pyruvyl transferase" evidence="2">
    <location>
        <begin position="354"/>
        <end position="550"/>
    </location>
</feature>
<keyword evidence="3" id="KW-0808">Transferase</keyword>
<dbReference type="InterPro" id="IPR007345">
    <property type="entry name" value="Polysacch_pyruvyl_Trfase"/>
</dbReference>
<proteinExistence type="predicted"/>
<dbReference type="Pfam" id="PF04230">
    <property type="entry name" value="PS_pyruv_trans"/>
    <property type="match status" value="1"/>
</dbReference>
<keyword evidence="4" id="KW-1185">Reference proteome</keyword>
<evidence type="ECO:0000313" key="4">
    <source>
        <dbReference type="Proteomes" id="UP000323439"/>
    </source>
</evidence>
<dbReference type="GO" id="GO:0016758">
    <property type="term" value="F:hexosyltransferase activity"/>
    <property type="evidence" value="ECO:0007669"/>
    <property type="project" value="UniProtKB-ARBA"/>
</dbReference>
<evidence type="ECO:0000313" key="3">
    <source>
        <dbReference type="EMBL" id="SDA42368.1"/>
    </source>
</evidence>
<name>A0A1G5V9Q7_9EURY</name>
<evidence type="ECO:0000259" key="1">
    <source>
        <dbReference type="Pfam" id="PF00535"/>
    </source>
</evidence>
<dbReference type="EMBL" id="FMXB01000003">
    <property type="protein sequence ID" value="SDA42368.1"/>
    <property type="molecule type" value="Genomic_DNA"/>
</dbReference>
<evidence type="ECO:0000259" key="2">
    <source>
        <dbReference type="Pfam" id="PF04230"/>
    </source>
</evidence>
<dbReference type="InterPro" id="IPR029044">
    <property type="entry name" value="Nucleotide-diphossugar_trans"/>
</dbReference>
<reference evidence="3 4" key="1">
    <citation type="submission" date="2016-10" db="EMBL/GenBank/DDBJ databases">
        <authorList>
            <person name="Varghese N."/>
            <person name="Submissions S."/>
        </authorList>
    </citation>
    <scope>NUCLEOTIDE SEQUENCE [LARGE SCALE GENOMIC DNA]</scope>
    <source>
        <strain evidence="3 4">DSM 16643</strain>
    </source>
</reference>
<sequence>MDIMKDYLNDFKLKNEENKLSNSAYNNLIKTYMNITPKNKDINENQKISIIIPTHNRFEQLTQLINSIFNQTYQNFEIILIDDISSDKTNEIYSNYPDKRLKYFLNYENLGMGLNRQKGYNLSTGDYVIFCDDDCYFIDEDYFFDLINIFKDENINIICSESYTHYEKENKYVYSSVNFNDGQIDSIEYLKNFMIKYRKPTSLFPAVFRRKTLIESQFKEMTMMNDTSVYLRALMMGGKTFINKKIIGIYRVHGENDTFNHESDFIIKNLEEKKKIYYYLKENHTIPNVEDWYAKQISITVNHYLKNTDDEKGMDNVLNWVWRNVSYEEYLKYLKKIKESFNVKLYYYKYPNVGDMLNEEILSSIFKLNFELDSFQSADLCAIGSILDMLFTNTNINNQNKKMQEDCDGNKPIHIWGTGLMHHYENINQSNVRPLIIHALRGEKTRQHLSKILEKDVSCVLADPGLLSPLIVKSSEKKWHMGIIPHYVDKEEEIFKKMLEYYPNSKIIDVQNETKDVLNEISMCEYIISTSLHGIIIADSYGIPNCWCEVSDKILGKRFKFHDYFSSFGNDREFFDLRSGNYPQIDKDFKCNFKSINQVHEKQEQLIDCFPLK</sequence>
<gene>
    <name evidence="3" type="ORF">SAMN02910315_00440</name>
</gene>
<dbReference type="SUPFAM" id="SSF53448">
    <property type="entry name" value="Nucleotide-diphospho-sugar transferases"/>
    <property type="match status" value="1"/>
</dbReference>
<dbReference type="RefSeq" id="WP_149731080.1">
    <property type="nucleotide sequence ID" value="NZ_FMXB01000003.1"/>
</dbReference>
<dbReference type="PANTHER" id="PTHR22916:SF3">
    <property type="entry name" value="UDP-GLCNAC:BETAGAL BETA-1,3-N-ACETYLGLUCOSAMINYLTRANSFERASE-LIKE PROTEIN 1"/>
    <property type="match status" value="1"/>
</dbReference>
<accession>A0A1G5V9Q7</accession>
<dbReference type="InterPro" id="IPR001173">
    <property type="entry name" value="Glyco_trans_2-like"/>
</dbReference>
<protein>
    <submittedName>
        <fullName evidence="3">Glycosyltransferases involved in cell wall biogenesis</fullName>
    </submittedName>
</protein>